<proteinExistence type="predicted"/>
<dbReference type="AlphaFoldDB" id="A0A8X6PV69"/>
<accession>A0A8X6PV69</accession>
<evidence type="ECO:0000313" key="1">
    <source>
        <dbReference type="EMBL" id="GFT87121.1"/>
    </source>
</evidence>
<dbReference type="EMBL" id="BMAW01024252">
    <property type="protein sequence ID" value="GFT87121.1"/>
    <property type="molecule type" value="Genomic_DNA"/>
</dbReference>
<reference evidence="1" key="1">
    <citation type="submission" date="2020-08" db="EMBL/GenBank/DDBJ databases">
        <title>Multicomponent nature underlies the extraordinary mechanical properties of spider dragline silk.</title>
        <authorList>
            <person name="Kono N."/>
            <person name="Nakamura H."/>
            <person name="Mori M."/>
            <person name="Yoshida Y."/>
            <person name="Ohtoshi R."/>
            <person name="Malay A.D."/>
            <person name="Moran D.A.P."/>
            <person name="Tomita M."/>
            <person name="Numata K."/>
            <person name="Arakawa K."/>
        </authorList>
    </citation>
    <scope>NUCLEOTIDE SEQUENCE</scope>
</reference>
<name>A0A8X6PV69_NEPPI</name>
<organism evidence="1 2">
    <name type="scientific">Nephila pilipes</name>
    <name type="common">Giant wood spider</name>
    <name type="synonym">Nephila maculata</name>
    <dbReference type="NCBI Taxonomy" id="299642"/>
    <lineage>
        <taxon>Eukaryota</taxon>
        <taxon>Metazoa</taxon>
        <taxon>Ecdysozoa</taxon>
        <taxon>Arthropoda</taxon>
        <taxon>Chelicerata</taxon>
        <taxon>Arachnida</taxon>
        <taxon>Araneae</taxon>
        <taxon>Araneomorphae</taxon>
        <taxon>Entelegynae</taxon>
        <taxon>Araneoidea</taxon>
        <taxon>Nephilidae</taxon>
        <taxon>Nephila</taxon>
    </lineage>
</organism>
<protein>
    <submittedName>
        <fullName evidence="1">Uncharacterized protein</fullName>
    </submittedName>
</protein>
<sequence>MDNEVLNSFSLDDDFSTYIVKSGDKIKIEFCHYENGVIRDDDTLSPLTWQCLVDGKNTFSITVQKEPVVLNNSLVFFIQVTNYSEDGKNTFSITVQKEPVVLNNSLVFSIQVTNYSFLVVLQKFRMEKDFSRHFLSPVCILNETQWQKLYITMDNISECVIDSLIEHFIDTLLSTVSEGGGKDKTIESKLADSMYEILCNHFKTSIKKISDCYVCFHNLDNRDRHDCKTLDSAQKLEFYRNLAWCGMDFPTIGSRIDIQK</sequence>
<dbReference type="Proteomes" id="UP000887013">
    <property type="component" value="Unassembled WGS sequence"/>
</dbReference>
<evidence type="ECO:0000313" key="2">
    <source>
        <dbReference type="Proteomes" id="UP000887013"/>
    </source>
</evidence>
<keyword evidence="2" id="KW-1185">Reference proteome</keyword>
<comment type="caution">
    <text evidence="1">The sequence shown here is derived from an EMBL/GenBank/DDBJ whole genome shotgun (WGS) entry which is preliminary data.</text>
</comment>
<gene>
    <name evidence="1" type="ORF">NPIL_618341</name>
</gene>